<evidence type="ECO:0000256" key="4">
    <source>
        <dbReference type="ARBA" id="ARBA00022989"/>
    </source>
</evidence>
<dbReference type="Pfam" id="PF03073">
    <property type="entry name" value="TspO_MBR"/>
    <property type="match status" value="1"/>
</dbReference>
<evidence type="ECO:0000313" key="7">
    <source>
        <dbReference type="EMBL" id="HIS77207.1"/>
    </source>
</evidence>
<dbReference type="Gene3D" id="1.20.1260.100">
    <property type="entry name" value="TspO/MBR protein"/>
    <property type="match status" value="1"/>
</dbReference>
<gene>
    <name evidence="7" type="ORF">IAB51_10450</name>
</gene>
<dbReference type="CDD" id="cd15904">
    <property type="entry name" value="TSPO_MBR"/>
    <property type="match status" value="1"/>
</dbReference>
<feature type="transmembrane region" description="Helical" evidence="6">
    <location>
        <begin position="52"/>
        <end position="73"/>
    </location>
</feature>
<comment type="subcellular location">
    <subcellularLocation>
        <location evidence="1">Membrane</location>
        <topology evidence="1">Multi-pass membrane protein</topology>
    </subcellularLocation>
</comment>
<comment type="caution">
    <text evidence="7">The sequence shown here is derived from an EMBL/GenBank/DDBJ whole genome shotgun (WGS) entry which is preliminary data.</text>
</comment>
<proteinExistence type="inferred from homology"/>
<accession>A0A9D1FP07</accession>
<feature type="transmembrane region" description="Helical" evidence="6">
    <location>
        <begin position="80"/>
        <end position="99"/>
    </location>
</feature>
<dbReference type="AlphaFoldDB" id="A0A9D1FP07"/>
<dbReference type="PIRSF" id="PIRSF005859">
    <property type="entry name" value="PBR"/>
    <property type="match status" value="1"/>
</dbReference>
<reference evidence="7" key="2">
    <citation type="journal article" date="2021" name="PeerJ">
        <title>Extensive microbial diversity within the chicken gut microbiome revealed by metagenomics and culture.</title>
        <authorList>
            <person name="Gilroy R."/>
            <person name="Ravi A."/>
            <person name="Getino M."/>
            <person name="Pursley I."/>
            <person name="Horton D.L."/>
            <person name="Alikhan N.F."/>
            <person name="Baker D."/>
            <person name="Gharbi K."/>
            <person name="Hall N."/>
            <person name="Watson M."/>
            <person name="Adriaenssens E.M."/>
            <person name="Foster-Nyarko E."/>
            <person name="Jarju S."/>
            <person name="Secka A."/>
            <person name="Antonio M."/>
            <person name="Oren A."/>
            <person name="Chaudhuri R.R."/>
            <person name="La Ragione R."/>
            <person name="Hildebrand F."/>
            <person name="Pallen M.J."/>
        </authorList>
    </citation>
    <scope>NUCLEOTIDE SEQUENCE</scope>
    <source>
        <strain evidence="7">CHK199-13235</strain>
    </source>
</reference>
<dbReference type="PANTHER" id="PTHR10057:SF0">
    <property type="entry name" value="TRANSLOCATOR PROTEIN"/>
    <property type="match status" value="1"/>
</dbReference>
<sequence length="159" mass="17988">MENRNFWKKAGVYAGFIIGALLVGALAGFLIRDSMETYASLNQPPLSPPGKVFPIVWGLLYLLMGIGAARVFLTGKNGRRFALALYGVQLFFNFCWSLIFFNARMYLAAFLWLIVLWALIAMMAYAFWKLDRPAGLLQIPYLLWVAFAGYLNCAVWLLN</sequence>
<dbReference type="Proteomes" id="UP000824002">
    <property type="component" value="Unassembled WGS sequence"/>
</dbReference>
<evidence type="ECO:0000256" key="5">
    <source>
        <dbReference type="ARBA" id="ARBA00023136"/>
    </source>
</evidence>
<comment type="similarity">
    <text evidence="2">Belongs to the TspO/BZRP family.</text>
</comment>
<dbReference type="EMBL" id="DVJP01000069">
    <property type="protein sequence ID" value="HIS77207.1"/>
    <property type="molecule type" value="Genomic_DNA"/>
</dbReference>
<evidence type="ECO:0000256" key="1">
    <source>
        <dbReference type="ARBA" id="ARBA00004141"/>
    </source>
</evidence>
<keyword evidence="4 6" id="KW-1133">Transmembrane helix</keyword>
<dbReference type="InterPro" id="IPR038330">
    <property type="entry name" value="TspO/MBR-related_sf"/>
</dbReference>
<keyword evidence="5 6" id="KW-0472">Membrane</keyword>
<dbReference type="InterPro" id="IPR004307">
    <property type="entry name" value="TspO_MBR"/>
</dbReference>
<evidence type="ECO:0000256" key="6">
    <source>
        <dbReference type="SAM" id="Phobius"/>
    </source>
</evidence>
<organism evidence="7 8">
    <name type="scientific">Candidatus Merdivicinus excrementipullorum</name>
    <dbReference type="NCBI Taxonomy" id="2840867"/>
    <lineage>
        <taxon>Bacteria</taxon>
        <taxon>Bacillati</taxon>
        <taxon>Bacillota</taxon>
        <taxon>Clostridia</taxon>
        <taxon>Eubacteriales</taxon>
        <taxon>Oscillospiraceae</taxon>
        <taxon>Oscillospiraceae incertae sedis</taxon>
        <taxon>Candidatus Merdivicinus</taxon>
    </lineage>
</organism>
<evidence type="ECO:0000256" key="2">
    <source>
        <dbReference type="ARBA" id="ARBA00007524"/>
    </source>
</evidence>
<name>A0A9D1FP07_9FIRM</name>
<dbReference type="PANTHER" id="PTHR10057">
    <property type="entry name" value="PERIPHERAL-TYPE BENZODIAZEPINE RECEPTOR"/>
    <property type="match status" value="1"/>
</dbReference>
<dbReference type="GO" id="GO:0033013">
    <property type="term" value="P:tetrapyrrole metabolic process"/>
    <property type="evidence" value="ECO:0007669"/>
    <property type="project" value="UniProtKB-ARBA"/>
</dbReference>
<feature type="transmembrane region" description="Helical" evidence="6">
    <location>
        <begin position="139"/>
        <end position="158"/>
    </location>
</feature>
<feature type="transmembrane region" description="Helical" evidence="6">
    <location>
        <begin position="105"/>
        <end position="127"/>
    </location>
</feature>
<dbReference type="GO" id="GO:0016020">
    <property type="term" value="C:membrane"/>
    <property type="evidence" value="ECO:0007669"/>
    <property type="project" value="UniProtKB-SubCell"/>
</dbReference>
<keyword evidence="3 6" id="KW-0812">Transmembrane</keyword>
<evidence type="ECO:0000256" key="3">
    <source>
        <dbReference type="ARBA" id="ARBA00022692"/>
    </source>
</evidence>
<dbReference type="FunFam" id="1.20.1260.100:FF:000001">
    <property type="entry name" value="translocator protein 2"/>
    <property type="match status" value="1"/>
</dbReference>
<evidence type="ECO:0000313" key="8">
    <source>
        <dbReference type="Proteomes" id="UP000824002"/>
    </source>
</evidence>
<reference evidence="7" key="1">
    <citation type="submission" date="2020-10" db="EMBL/GenBank/DDBJ databases">
        <authorList>
            <person name="Gilroy R."/>
        </authorList>
    </citation>
    <scope>NUCLEOTIDE SEQUENCE</scope>
    <source>
        <strain evidence="7">CHK199-13235</strain>
    </source>
</reference>
<protein>
    <submittedName>
        <fullName evidence="7">Tryptophan-rich sensory protein</fullName>
    </submittedName>
</protein>
<feature type="transmembrane region" description="Helical" evidence="6">
    <location>
        <begin position="12"/>
        <end position="32"/>
    </location>
</feature>